<dbReference type="Proteomes" id="UP000254029">
    <property type="component" value="Unassembled WGS sequence"/>
</dbReference>
<dbReference type="RefSeq" id="WP_131825699.1">
    <property type="nucleotide sequence ID" value="NZ_MQZX01000002.1"/>
</dbReference>
<protein>
    <submittedName>
        <fullName evidence="3">Tfp pilus assembly protein FimV</fullName>
    </submittedName>
</protein>
<dbReference type="AlphaFoldDB" id="A0AAX2M889"/>
<feature type="domain" description="FimV N-terminal" evidence="2">
    <location>
        <begin position="161"/>
        <end position="266"/>
    </location>
</feature>
<feature type="compositionally biased region" description="Low complexity" evidence="1">
    <location>
        <begin position="763"/>
        <end position="780"/>
    </location>
</feature>
<accession>A0AAX2M889</accession>
<evidence type="ECO:0000259" key="2">
    <source>
        <dbReference type="Pfam" id="PF25800"/>
    </source>
</evidence>
<dbReference type="Pfam" id="PF25800">
    <property type="entry name" value="FimV_N"/>
    <property type="match status" value="2"/>
</dbReference>
<feature type="region of interest" description="Disordered" evidence="1">
    <location>
        <begin position="475"/>
        <end position="571"/>
    </location>
</feature>
<feature type="compositionally biased region" description="Pro residues" evidence="1">
    <location>
        <begin position="744"/>
        <end position="762"/>
    </location>
</feature>
<evidence type="ECO:0000313" key="4">
    <source>
        <dbReference type="Proteomes" id="UP000254029"/>
    </source>
</evidence>
<comment type="caution">
    <text evidence="3">The sequence shown here is derived from an EMBL/GenBank/DDBJ whole genome shotgun (WGS) entry which is preliminary data.</text>
</comment>
<feature type="compositionally biased region" description="Low complexity" evidence="1">
    <location>
        <begin position="501"/>
        <end position="519"/>
    </location>
</feature>
<feature type="compositionally biased region" description="Low complexity" evidence="1">
    <location>
        <begin position="535"/>
        <end position="549"/>
    </location>
</feature>
<gene>
    <name evidence="3" type="ORF">NCTC8684_01174</name>
</gene>
<feature type="compositionally biased region" description="Basic and acidic residues" evidence="1">
    <location>
        <begin position="280"/>
        <end position="294"/>
    </location>
</feature>
<feature type="region of interest" description="Disordered" evidence="1">
    <location>
        <begin position="274"/>
        <end position="294"/>
    </location>
</feature>
<feature type="region of interest" description="Disordered" evidence="1">
    <location>
        <begin position="737"/>
        <end position="784"/>
    </location>
</feature>
<feature type="region of interest" description="Disordered" evidence="1">
    <location>
        <begin position="129"/>
        <end position="163"/>
    </location>
</feature>
<evidence type="ECO:0000256" key="1">
    <source>
        <dbReference type="SAM" id="MobiDB-lite"/>
    </source>
</evidence>
<evidence type="ECO:0000313" key="3">
    <source>
        <dbReference type="EMBL" id="SUX32101.1"/>
    </source>
</evidence>
<feature type="compositionally biased region" description="Low complexity" evidence="1">
    <location>
        <begin position="407"/>
        <end position="439"/>
    </location>
</feature>
<organism evidence="3 4">
    <name type="scientific">Chromobacterium violaceum</name>
    <dbReference type="NCBI Taxonomy" id="536"/>
    <lineage>
        <taxon>Bacteria</taxon>
        <taxon>Pseudomonadati</taxon>
        <taxon>Pseudomonadota</taxon>
        <taxon>Betaproteobacteria</taxon>
        <taxon>Neisseriales</taxon>
        <taxon>Chromobacteriaceae</taxon>
        <taxon>Chromobacterium</taxon>
    </lineage>
</organism>
<feature type="region of interest" description="Disordered" evidence="1">
    <location>
        <begin position="387"/>
        <end position="439"/>
    </location>
</feature>
<dbReference type="InterPro" id="IPR057840">
    <property type="entry name" value="FimV_N"/>
</dbReference>
<sequence length="815" mass="86294">MAANFRKTGLALLLAGMGGIYSAHAGLGPIRVMSADGESFSAEIPVVNENIEDLAQVNLADRNDFPLLSPYSGSAPVLHFSLVRSSDGHISKVLVKGPSSFGEPLLRFAVEVRWPAGSLVREFEVDYKRDGPRRKDPPPAGGDDGKRHAATPDQGTRLDGAGLGDIRVSSRLGERLAAELPLLGGAFDKSEQLRVSILPDPSQGAAMKEQLSLVASITHQLDRSTDGRRMLLLSSSQPITQARLSFRVEVVAGNVRAQKTYSLALDGAAAQGTEQARAAAKPEPKSAPRKAAEHALDGKVYHVNKGDTLSAIAMRVRGHARGEDVAGRLLRDNPDAFIRGDANRLLAGAELRYPASWAMRDAVDREEGGRPEVAAKPGGMAKLLAEGHQADQAKSASSQTEAHPEAKPAAAPAVKPEAKPVAKPAPEAKPAVKAASSPAALAAERRMRDLLMKQDQALKQTEQRAKALEEQIRALQQTKSKPEADEAPASPTARKQEADASAKPAPAEPKPAIAKPEAPAAKREEHPSPPVESRPAASAPHAPPQLAQPVERKPEPASQAKPQAERGMAAEAMAALSDRDVLIKLGGAAAALGLVALLLMRRRRAAAEGGESAGHADGGDQSATMQLKPLTSLMSSLKKGEGIDLDSVDVMAEVEVYLAYGRQDQALLILREGLDKEPQRQDLRYKLLEVLASQSDKAAFIEEAATAKRMFGKDSTMWQRVCELGRAAAPDHPLFEREAGAEPPSAPPPGPAAAPAPPPPAPQAAAPQSPISQAPAAESAVVEEDAEKMELAKLYMEMGDKETAELLMREAQHGR</sequence>
<proteinExistence type="predicted"/>
<name>A0AAX2M889_CHRVL</name>
<feature type="domain" description="FimV N-terminal" evidence="2">
    <location>
        <begin position="25"/>
        <end position="125"/>
    </location>
</feature>
<feature type="compositionally biased region" description="Basic and acidic residues" evidence="1">
    <location>
        <begin position="129"/>
        <end position="147"/>
    </location>
</feature>
<reference evidence="3 4" key="1">
    <citation type="submission" date="2018-06" db="EMBL/GenBank/DDBJ databases">
        <authorList>
            <consortium name="Pathogen Informatics"/>
            <person name="Doyle S."/>
        </authorList>
    </citation>
    <scope>NUCLEOTIDE SEQUENCE [LARGE SCALE GENOMIC DNA]</scope>
    <source>
        <strain evidence="3 4">NCTC8684</strain>
    </source>
</reference>
<dbReference type="EMBL" id="UIGR01000001">
    <property type="protein sequence ID" value="SUX32101.1"/>
    <property type="molecule type" value="Genomic_DNA"/>
</dbReference>